<dbReference type="Proteomes" id="UP000291933">
    <property type="component" value="Unassembled WGS sequence"/>
</dbReference>
<feature type="domain" description="Metallo-beta-lactamase" evidence="1">
    <location>
        <begin position="24"/>
        <end position="203"/>
    </location>
</feature>
<dbReference type="InterPro" id="IPR036866">
    <property type="entry name" value="RibonucZ/Hydroxyglut_hydro"/>
</dbReference>
<dbReference type="SMART" id="SM00849">
    <property type="entry name" value="Lactamase_B"/>
    <property type="match status" value="1"/>
</dbReference>
<sequence length="277" mass="29182">MEFSLGPFELVGDRVWRAVAEPASVNIGLVAGRDGCVVIDTGSTPAQGREIRDAAARVAGVPVVAAVVTHAHYDHAFGLAAFADLPTYAHASVWPTIEAEASDEELAHLGLKRTDLAAATHPFKLAAMVDLGDRHVEVVHFGPGHTPGDAVALVPDARVVFAGDLIENPAPYARSDSTLSGWPLALDGVLGTLRADSVIVGGHGDPVDRVFAVNQRGQLAGIYLQLEYLFQCGTSLAHVVAKGDWPFPDDHFAGAVARVHAELKAKGKIGRPLKVIH</sequence>
<dbReference type="AlphaFoldDB" id="A0A4V2JTD1"/>
<name>A0A4V2JTD1_PROTD</name>
<organism evidence="2 3">
    <name type="scientific">Propioniciclava tarda</name>
    <dbReference type="NCBI Taxonomy" id="433330"/>
    <lineage>
        <taxon>Bacteria</taxon>
        <taxon>Bacillati</taxon>
        <taxon>Actinomycetota</taxon>
        <taxon>Actinomycetes</taxon>
        <taxon>Propionibacteriales</taxon>
        <taxon>Propionibacteriaceae</taxon>
        <taxon>Propioniciclava</taxon>
    </lineage>
</organism>
<dbReference type="PANTHER" id="PTHR42951:SF4">
    <property type="entry name" value="ACYL-COENZYME A THIOESTERASE MBLAC2"/>
    <property type="match status" value="1"/>
</dbReference>
<keyword evidence="2" id="KW-0378">Hydrolase</keyword>
<accession>A0A4V2JTD1</accession>
<proteinExistence type="predicted"/>
<dbReference type="CDD" id="cd16282">
    <property type="entry name" value="metallo-hydrolase-like_MBL-fold"/>
    <property type="match status" value="1"/>
</dbReference>
<dbReference type="OrthoDB" id="2273115at2"/>
<dbReference type="Gene3D" id="3.60.15.10">
    <property type="entry name" value="Ribonuclease Z/Hydroxyacylglutathione hydrolase-like"/>
    <property type="match status" value="1"/>
</dbReference>
<evidence type="ECO:0000313" key="3">
    <source>
        <dbReference type="Proteomes" id="UP000291933"/>
    </source>
</evidence>
<evidence type="ECO:0000313" key="2">
    <source>
        <dbReference type="EMBL" id="TBT95811.1"/>
    </source>
</evidence>
<gene>
    <name evidence="2" type="ORF">ET996_02195</name>
</gene>
<protein>
    <submittedName>
        <fullName evidence="2">MBL fold metallo-hydrolase</fullName>
    </submittedName>
</protein>
<comment type="caution">
    <text evidence="2">The sequence shown here is derived from an EMBL/GenBank/DDBJ whole genome shotgun (WGS) entry which is preliminary data.</text>
</comment>
<dbReference type="SUPFAM" id="SSF56281">
    <property type="entry name" value="Metallo-hydrolase/oxidoreductase"/>
    <property type="match status" value="1"/>
</dbReference>
<dbReference type="Pfam" id="PF00753">
    <property type="entry name" value="Lactamase_B"/>
    <property type="match status" value="1"/>
</dbReference>
<dbReference type="RefSeq" id="WP_131170926.1">
    <property type="nucleotide sequence ID" value="NZ_FXTL01000002.1"/>
</dbReference>
<dbReference type="InterPro" id="IPR001279">
    <property type="entry name" value="Metallo-B-lactamas"/>
</dbReference>
<dbReference type="PANTHER" id="PTHR42951">
    <property type="entry name" value="METALLO-BETA-LACTAMASE DOMAIN-CONTAINING"/>
    <property type="match status" value="1"/>
</dbReference>
<keyword evidence="3" id="KW-1185">Reference proteome</keyword>
<evidence type="ECO:0000259" key="1">
    <source>
        <dbReference type="SMART" id="SM00849"/>
    </source>
</evidence>
<dbReference type="GO" id="GO:0016787">
    <property type="term" value="F:hydrolase activity"/>
    <property type="evidence" value="ECO:0007669"/>
    <property type="project" value="UniProtKB-KW"/>
</dbReference>
<reference evidence="2 3" key="1">
    <citation type="submission" date="2019-01" db="EMBL/GenBank/DDBJ databases">
        <title>Lactibacter flavus gen. nov., sp. nov., a novel bacterium of the family Propionibacteriaceae isolated from raw milk and dairy products.</title>
        <authorList>
            <person name="Huptas C."/>
            <person name="Wenning M."/>
            <person name="Breitenwieser F."/>
            <person name="Doll E."/>
            <person name="Von Neubeck M."/>
            <person name="Busse H.-J."/>
            <person name="Scherer S."/>
        </authorList>
    </citation>
    <scope>NUCLEOTIDE SEQUENCE [LARGE SCALE GENOMIC DNA]</scope>
    <source>
        <strain evidence="3">DSM 22130 / JCM 15804 / WR061</strain>
    </source>
</reference>
<dbReference type="EMBL" id="SDMR01000002">
    <property type="protein sequence ID" value="TBT95811.1"/>
    <property type="molecule type" value="Genomic_DNA"/>
</dbReference>
<dbReference type="InterPro" id="IPR050855">
    <property type="entry name" value="NDM-1-like"/>
</dbReference>